<evidence type="ECO:0000256" key="4">
    <source>
        <dbReference type="ARBA" id="ARBA00023163"/>
    </source>
</evidence>
<dbReference type="InterPro" id="IPR005119">
    <property type="entry name" value="LysR_subst-bd"/>
</dbReference>
<name>A0A7D5ZGB9_9NEIS</name>
<dbReference type="EMBL" id="CP058952">
    <property type="protein sequence ID" value="QLI80150.1"/>
    <property type="molecule type" value="Genomic_DNA"/>
</dbReference>
<evidence type="ECO:0000259" key="5">
    <source>
        <dbReference type="PROSITE" id="PS50931"/>
    </source>
</evidence>
<dbReference type="Pfam" id="PF03466">
    <property type="entry name" value="LysR_substrate"/>
    <property type="match status" value="1"/>
</dbReference>
<evidence type="ECO:0000313" key="7">
    <source>
        <dbReference type="Proteomes" id="UP000510822"/>
    </source>
</evidence>
<dbReference type="InterPro" id="IPR058163">
    <property type="entry name" value="LysR-type_TF_proteobact-type"/>
</dbReference>
<dbReference type="SUPFAM" id="SSF53850">
    <property type="entry name" value="Periplasmic binding protein-like II"/>
    <property type="match status" value="1"/>
</dbReference>
<dbReference type="InterPro" id="IPR036388">
    <property type="entry name" value="WH-like_DNA-bd_sf"/>
</dbReference>
<proteinExistence type="inferred from homology"/>
<accession>A0A7D5ZGB9</accession>
<gene>
    <name evidence="6" type="ORF">HZU75_00580</name>
</gene>
<dbReference type="InterPro" id="IPR036390">
    <property type="entry name" value="WH_DNA-bd_sf"/>
</dbReference>
<dbReference type="GO" id="GO:0043565">
    <property type="term" value="F:sequence-specific DNA binding"/>
    <property type="evidence" value="ECO:0007669"/>
    <property type="project" value="TreeGrafter"/>
</dbReference>
<dbReference type="Gene3D" id="1.10.10.10">
    <property type="entry name" value="Winged helix-like DNA-binding domain superfamily/Winged helix DNA-binding domain"/>
    <property type="match status" value="1"/>
</dbReference>
<evidence type="ECO:0000256" key="2">
    <source>
        <dbReference type="ARBA" id="ARBA00023015"/>
    </source>
</evidence>
<dbReference type="Pfam" id="PF00126">
    <property type="entry name" value="HTH_1"/>
    <property type="match status" value="1"/>
</dbReference>
<reference evidence="6 7" key="1">
    <citation type="journal article" date="2016" name="Int. J. Syst. Evol. Microbiol.">
        <title>Chitinibacter fontanus sp. nov., isolated from a spring.</title>
        <authorList>
            <person name="Sheu S.Y."/>
            <person name="Li Y.S."/>
            <person name="Young C.C."/>
            <person name="Chen W.M."/>
        </authorList>
    </citation>
    <scope>NUCLEOTIDE SEQUENCE [LARGE SCALE GENOMIC DNA]</scope>
    <source>
        <strain evidence="6 7">STM-7</strain>
    </source>
</reference>
<dbReference type="InterPro" id="IPR000847">
    <property type="entry name" value="LysR_HTH_N"/>
</dbReference>
<keyword evidence="7" id="KW-1185">Reference proteome</keyword>
<evidence type="ECO:0000256" key="1">
    <source>
        <dbReference type="ARBA" id="ARBA00009437"/>
    </source>
</evidence>
<dbReference type="PANTHER" id="PTHR30537">
    <property type="entry name" value="HTH-TYPE TRANSCRIPTIONAL REGULATOR"/>
    <property type="match status" value="1"/>
</dbReference>
<feature type="domain" description="HTH lysR-type" evidence="5">
    <location>
        <begin position="5"/>
        <end position="62"/>
    </location>
</feature>
<comment type="similarity">
    <text evidence="1">Belongs to the LysR transcriptional regulatory family.</text>
</comment>
<dbReference type="CDD" id="cd08422">
    <property type="entry name" value="PBP2_CrgA_like"/>
    <property type="match status" value="1"/>
</dbReference>
<dbReference type="KEGG" id="cfon:HZU75_00580"/>
<dbReference type="GO" id="GO:0003700">
    <property type="term" value="F:DNA-binding transcription factor activity"/>
    <property type="evidence" value="ECO:0007669"/>
    <property type="project" value="InterPro"/>
</dbReference>
<protein>
    <submittedName>
        <fullName evidence="6">LysR family transcriptional regulator</fullName>
    </submittedName>
</protein>
<keyword evidence="4" id="KW-0804">Transcription</keyword>
<dbReference type="AlphaFoldDB" id="A0A7D5ZGB9"/>
<dbReference type="PROSITE" id="PS50931">
    <property type="entry name" value="HTH_LYSR"/>
    <property type="match status" value="1"/>
</dbReference>
<evidence type="ECO:0000313" key="6">
    <source>
        <dbReference type="EMBL" id="QLI80150.1"/>
    </source>
</evidence>
<sequence>MKTILDPDALLAFESLSRLGSFTAAAQERGCAKSHVSQLIRELEKELGTVLVLRSTRSMTLTEAGQKLLPHAVALRELLGQVRLDIEDTQQLIEGELWISTTPSLSQYAIGPLMAELARLHPLLRIRVDSNNRLISPGADGVDFCIRVGRVGDERLVAKALGFAQDKLFAAPGYLASAPPLNHPEDLIHHATLINDDYQYSRQWLLMNGQEEYRAALKPVLCSDTNPTLAVSAINGYGVALLPQFVGETYCKLGLLEAILPQWHANPIPVFLVYPYRSSMPRKYRIFIDFIVEALRPRLAAQA</sequence>
<evidence type="ECO:0000256" key="3">
    <source>
        <dbReference type="ARBA" id="ARBA00023125"/>
    </source>
</evidence>
<keyword evidence="3" id="KW-0238">DNA-binding</keyword>
<keyword evidence="2" id="KW-0805">Transcription regulation</keyword>
<dbReference type="GO" id="GO:0006351">
    <property type="term" value="P:DNA-templated transcription"/>
    <property type="evidence" value="ECO:0007669"/>
    <property type="project" value="TreeGrafter"/>
</dbReference>
<dbReference type="Proteomes" id="UP000510822">
    <property type="component" value="Chromosome"/>
</dbReference>
<dbReference type="PANTHER" id="PTHR30537:SF5">
    <property type="entry name" value="HTH-TYPE TRANSCRIPTIONAL ACTIVATOR TTDR-RELATED"/>
    <property type="match status" value="1"/>
</dbReference>
<dbReference type="SUPFAM" id="SSF46785">
    <property type="entry name" value="Winged helix' DNA-binding domain"/>
    <property type="match status" value="1"/>
</dbReference>
<dbReference type="Gene3D" id="3.40.190.290">
    <property type="match status" value="1"/>
</dbReference>
<dbReference type="RefSeq" id="WP_180307295.1">
    <property type="nucleotide sequence ID" value="NZ_CP058952.1"/>
</dbReference>
<organism evidence="6 7">
    <name type="scientific">Chitinibacter fontanus</name>
    <dbReference type="NCBI Taxonomy" id="1737446"/>
    <lineage>
        <taxon>Bacteria</taxon>
        <taxon>Pseudomonadati</taxon>
        <taxon>Pseudomonadota</taxon>
        <taxon>Betaproteobacteria</taxon>
        <taxon>Neisseriales</taxon>
        <taxon>Chitinibacteraceae</taxon>
        <taxon>Chitinibacter</taxon>
    </lineage>
</organism>